<evidence type="ECO:0000313" key="4">
    <source>
        <dbReference type="Proteomes" id="UP000092482"/>
    </source>
</evidence>
<keyword evidence="2" id="KW-0560">Oxidoreductase</keyword>
<dbReference type="STRING" id="1758689.SGUI_2807"/>
<evidence type="ECO:0000256" key="2">
    <source>
        <dbReference type="ARBA" id="ARBA00023002"/>
    </source>
</evidence>
<dbReference type="InterPro" id="IPR036291">
    <property type="entry name" value="NAD(P)-bd_dom_sf"/>
</dbReference>
<dbReference type="PANTHER" id="PTHR24320">
    <property type="entry name" value="RETINOL DEHYDROGENASE"/>
    <property type="match status" value="1"/>
</dbReference>
<gene>
    <name evidence="3" type="ORF">SGUI_2807</name>
</gene>
<comment type="similarity">
    <text evidence="1">Belongs to the short-chain dehydrogenases/reductases (SDR) family.</text>
</comment>
<protein>
    <submittedName>
        <fullName evidence="3">Putative oxidoreductase/Short-chain dehydrogenase</fullName>
    </submittedName>
</protein>
<name>A0A1B1NFK3_9MICO</name>
<reference evidence="3 4" key="1">
    <citation type="submission" date="2016-03" db="EMBL/GenBank/DDBJ databases">
        <title>Shallow-sea hydrothermal system.</title>
        <authorList>
            <person name="Tang K."/>
        </authorList>
    </citation>
    <scope>NUCLEOTIDE SEQUENCE [LARGE SCALE GENOMIC DNA]</scope>
    <source>
        <strain evidence="3 4">JLT9</strain>
    </source>
</reference>
<dbReference type="GO" id="GO:0016491">
    <property type="term" value="F:oxidoreductase activity"/>
    <property type="evidence" value="ECO:0007669"/>
    <property type="project" value="UniProtKB-KW"/>
</dbReference>
<dbReference type="InterPro" id="IPR002347">
    <property type="entry name" value="SDR_fam"/>
</dbReference>
<dbReference type="Gene3D" id="3.40.50.720">
    <property type="entry name" value="NAD(P)-binding Rossmann-like Domain"/>
    <property type="match status" value="1"/>
</dbReference>
<dbReference type="EMBL" id="CP014989">
    <property type="protein sequence ID" value="ANS80203.1"/>
    <property type="molecule type" value="Genomic_DNA"/>
</dbReference>
<dbReference type="Proteomes" id="UP000092482">
    <property type="component" value="Chromosome"/>
</dbReference>
<keyword evidence="4" id="KW-1185">Reference proteome</keyword>
<dbReference type="KEGG" id="serj:SGUI_2807"/>
<proteinExistence type="inferred from homology"/>
<dbReference type="Pfam" id="PF00106">
    <property type="entry name" value="adh_short"/>
    <property type="match status" value="1"/>
</dbReference>
<dbReference type="AlphaFoldDB" id="A0A1B1NFK3"/>
<evidence type="ECO:0000313" key="3">
    <source>
        <dbReference type="EMBL" id="ANS80203.1"/>
    </source>
</evidence>
<sequence>MEKAGDVLGWEHLRAPDLRGRTVVVTGASDGIGREAALHLARWGARLVLPVRNRDKGEAVRARLARETTAPGPDPVRLVDLDLADLASVRRAVTEIAGLVEGEQVDLVNVAGVVSPRRQESVDGFELLLGVNALAPMLLVESLLPAVGGRVVLVTSHAHTSGRIDLEDPHFRTTRWSLPRAYSRSKLTAMLWGLDLASRMPTGTELQLVHPGWVVTNLQNASGNAVVDRAVTAASRPLAMTAGEGAAAVLLALTQPLPPGSYVGPDGWQHLRGRPTLIPRSERACDHDLARRVVDWMRGEVGLDGG</sequence>
<dbReference type="SUPFAM" id="SSF51735">
    <property type="entry name" value="NAD(P)-binding Rossmann-fold domains"/>
    <property type="match status" value="1"/>
</dbReference>
<dbReference type="PRINTS" id="PR00081">
    <property type="entry name" value="GDHRDH"/>
</dbReference>
<evidence type="ECO:0000256" key="1">
    <source>
        <dbReference type="ARBA" id="ARBA00006484"/>
    </source>
</evidence>
<organism evidence="3 4">
    <name type="scientific">Serinicoccus hydrothermalis</name>
    <dbReference type="NCBI Taxonomy" id="1758689"/>
    <lineage>
        <taxon>Bacteria</taxon>
        <taxon>Bacillati</taxon>
        <taxon>Actinomycetota</taxon>
        <taxon>Actinomycetes</taxon>
        <taxon>Micrococcales</taxon>
        <taxon>Ornithinimicrobiaceae</taxon>
        <taxon>Serinicoccus</taxon>
    </lineage>
</organism>
<dbReference type="PATRIC" id="fig|1758689.4.peg.2930"/>
<accession>A0A1B1NFK3</accession>
<dbReference type="PANTHER" id="PTHR24320:SF148">
    <property type="entry name" value="NAD(P)-BINDING ROSSMANN-FOLD SUPERFAMILY PROTEIN"/>
    <property type="match status" value="1"/>
</dbReference>